<dbReference type="Gene3D" id="2.130.10.10">
    <property type="entry name" value="YVTN repeat-like/Quinoprotein amine dehydrogenase"/>
    <property type="match status" value="1"/>
</dbReference>
<sequence>MEGERWKFVGGKVGNVVWLPHGRHFVTAAWDSRPNMVSLWCDEPEAVDPVAVASVAAGSTADMVVVDDGHVAVLSEAGTLSLLELEAGYADLVPVMVIDDVHSGGAGAALAAAPSAPLAATSPEEGGVLVVDWAAGGQVVAAMGGGPLASPVSDLAWVGASQIVAVGMHLEVWDTRSASAAMVLKDAGPGTVVHTVAVHPNQPDFLATGGSDGMLSVWDLRSAGSAVTKIHAHSSDVWDIEFSPHAPDTVFSCADDGTVLRWNFNANKDRNRSTFAFRDDSNIAIDQILDSMLPVNSLALSASDTLLCGADNGFVLLPGLPAADE</sequence>
<dbReference type="OrthoDB" id="9890280at2759"/>
<keyword evidence="4" id="KW-0539">Nucleus</keyword>
<feature type="repeat" description="WD" evidence="5">
    <location>
        <begin position="193"/>
        <end position="228"/>
    </location>
</feature>
<evidence type="ECO:0000256" key="4">
    <source>
        <dbReference type="ARBA" id="ARBA00023242"/>
    </source>
</evidence>
<evidence type="ECO:0000256" key="3">
    <source>
        <dbReference type="ARBA" id="ARBA00022737"/>
    </source>
</evidence>
<dbReference type="PANTHER" id="PTHR22652">
    <property type="entry name" value="NUCLEOPORIN NUP43"/>
    <property type="match status" value="1"/>
</dbReference>
<dbReference type="Proteomes" id="UP000054408">
    <property type="component" value="Unassembled WGS sequence"/>
</dbReference>
<evidence type="ECO:0000256" key="2">
    <source>
        <dbReference type="ARBA" id="ARBA00022574"/>
    </source>
</evidence>
<dbReference type="GO" id="GO:0031080">
    <property type="term" value="C:nuclear pore outer ring"/>
    <property type="evidence" value="ECO:0007669"/>
    <property type="project" value="TreeGrafter"/>
</dbReference>
<dbReference type="GeneID" id="25561097"/>
<dbReference type="eggNOG" id="KOG4714">
    <property type="taxonomic scope" value="Eukaryota"/>
</dbReference>
<keyword evidence="7" id="KW-1185">Reference proteome</keyword>
<accession>A0A0L0DQF1</accession>
<dbReference type="AlphaFoldDB" id="A0A0L0DQF1"/>
<dbReference type="Pfam" id="PF00400">
    <property type="entry name" value="WD40"/>
    <property type="match status" value="2"/>
</dbReference>
<dbReference type="EMBL" id="GL349437">
    <property type="protein sequence ID" value="KNC53633.1"/>
    <property type="molecule type" value="Genomic_DNA"/>
</dbReference>
<dbReference type="InterPro" id="IPR015943">
    <property type="entry name" value="WD40/YVTN_repeat-like_dom_sf"/>
</dbReference>
<dbReference type="InterPro" id="IPR036322">
    <property type="entry name" value="WD40_repeat_dom_sf"/>
</dbReference>
<reference evidence="6 7" key="1">
    <citation type="submission" date="2010-05" db="EMBL/GenBank/DDBJ databases">
        <title>The Genome Sequence of Thecamonas trahens ATCC 50062.</title>
        <authorList>
            <consortium name="The Broad Institute Genome Sequencing Platform"/>
            <person name="Russ C."/>
            <person name="Cuomo C."/>
            <person name="Shea T."/>
            <person name="Young S.K."/>
            <person name="Zeng Q."/>
            <person name="Koehrsen M."/>
            <person name="Haas B."/>
            <person name="Borodovsky M."/>
            <person name="Guigo R."/>
            <person name="Alvarado L."/>
            <person name="Berlin A."/>
            <person name="Bochicchio J."/>
            <person name="Borenstein D."/>
            <person name="Chapman S."/>
            <person name="Chen Z."/>
            <person name="Freedman E."/>
            <person name="Gellesch M."/>
            <person name="Goldberg J."/>
            <person name="Griggs A."/>
            <person name="Gujja S."/>
            <person name="Heilman E."/>
            <person name="Heiman D."/>
            <person name="Hepburn T."/>
            <person name="Howarth C."/>
            <person name="Jen D."/>
            <person name="Larson L."/>
            <person name="Mehta T."/>
            <person name="Park D."/>
            <person name="Pearson M."/>
            <person name="Roberts A."/>
            <person name="Saif S."/>
            <person name="Shenoy N."/>
            <person name="Sisk P."/>
            <person name="Stolte C."/>
            <person name="Sykes S."/>
            <person name="Thomson T."/>
            <person name="Walk T."/>
            <person name="White J."/>
            <person name="Yandava C."/>
            <person name="Burger G."/>
            <person name="Gray M.W."/>
            <person name="Holland P.W.H."/>
            <person name="King N."/>
            <person name="Lang F.B.F."/>
            <person name="Roger A.J."/>
            <person name="Ruiz-Trillo I."/>
            <person name="Lander E."/>
            <person name="Nusbaum C."/>
        </authorList>
    </citation>
    <scope>NUCLEOTIDE SEQUENCE [LARGE SCALE GENOMIC DNA]</scope>
    <source>
        <strain evidence="6 7">ATCC 50062</strain>
    </source>
</reference>
<keyword evidence="3" id="KW-0677">Repeat</keyword>
<dbReference type="STRING" id="461836.A0A0L0DQF1"/>
<dbReference type="PROSITE" id="PS00678">
    <property type="entry name" value="WD_REPEATS_1"/>
    <property type="match status" value="1"/>
</dbReference>
<name>A0A0L0DQF1_THETB</name>
<dbReference type="OMA" id="KANARLC"/>
<evidence type="ECO:0000256" key="5">
    <source>
        <dbReference type="PROSITE-ProRule" id="PRU00221"/>
    </source>
</evidence>
<dbReference type="PANTHER" id="PTHR22652:SF0">
    <property type="entry name" value="NUCLEOPORIN NUP43"/>
    <property type="match status" value="1"/>
</dbReference>
<evidence type="ECO:0000313" key="6">
    <source>
        <dbReference type="EMBL" id="KNC53633.1"/>
    </source>
</evidence>
<comment type="subcellular location">
    <subcellularLocation>
        <location evidence="1">Nucleus</location>
    </subcellularLocation>
</comment>
<evidence type="ECO:0000313" key="7">
    <source>
        <dbReference type="Proteomes" id="UP000054408"/>
    </source>
</evidence>
<protein>
    <submittedName>
        <fullName evidence="6">Uncharacterized protein</fullName>
    </submittedName>
</protein>
<keyword evidence="2 5" id="KW-0853">WD repeat</keyword>
<dbReference type="InterPro" id="IPR019775">
    <property type="entry name" value="WD40_repeat_CS"/>
</dbReference>
<dbReference type="InterPro" id="IPR001680">
    <property type="entry name" value="WD40_rpt"/>
</dbReference>
<gene>
    <name evidence="6" type="ORF">AMSG_01342</name>
</gene>
<feature type="repeat" description="WD" evidence="5">
    <location>
        <begin position="230"/>
        <end position="272"/>
    </location>
</feature>
<proteinExistence type="predicted"/>
<organism evidence="6 7">
    <name type="scientific">Thecamonas trahens ATCC 50062</name>
    <dbReference type="NCBI Taxonomy" id="461836"/>
    <lineage>
        <taxon>Eukaryota</taxon>
        <taxon>Apusozoa</taxon>
        <taxon>Apusomonadida</taxon>
        <taxon>Apusomonadidae</taxon>
        <taxon>Thecamonas</taxon>
    </lineage>
</organism>
<evidence type="ECO:0000256" key="1">
    <source>
        <dbReference type="ARBA" id="ARBA00004123"/>
    </source>
</evidence>
<dbReference type="SMART" id="SM00320">
    <property type="entry name" value="WD40"/>
    <property type="match status" value="3"/>
</dbReference>
<dbReference type="SUPFAM" id="SSF50978">
    <property type="entry name" value="WD40 repeat-like"/>
    <property type="match status" value="1"/>
</dbReference>
<dbReference type="RefSeq" id="XP_013761950.1">
    <property type="nucleotide sequence ID" value="XM_013906496.1"/>
</dbReference>
<dbReference type="PROSITE" id="PS50082">
    <property type="entry name" value="WD_REPEATS_2"/>
    <property type="match status" value="2"/>
</dbReference>